<keyword evidence="2" id="KW-1185">Reference proteome</keyword>
<name>A0ABU3GNG1_9SPHI</name>
<sequence>MICGFAGQSEKVVRIYYYEDQINEPSRYELTIPLTGILHKKGRKPHGKP</sequence>
<protein>
    <submittedName>
        <fullName evidence="1">Uncharacterized protein</fullName>
    </submittedName>
</protein>
<organism evidence="1 2">
    <name type="scientific">Mucilaginibacter terrae</name>
    <dbReference type="NCBI Taxonomy" id="1955052"/>
    <lineage>
        <taxon>Bacteria</taxon>
        <taxon>Pseudomonadati</taxon>
        <taxon>Bacteroidota</taxon>
        <taxon>Sphingobacteriia</taxon>
        <taxon>Sphingobacteriales</taxon>
        <taxon>Sphingobacteriaceae</taxon>
        <taxon>Mucilaginibacter</taxon>
    </lineage>
</organism>
<dbReference type="Proteomes" id="UP001258315">
    <property type="component" value="Unassembled WGS sequence"/>
</dbReference>
<accession>A0ABU3GNG1</accession>
<gene>
    <name evidence="1" type="ORF">QE417_000383</name>
</gene>
<evidence type="ECO:0000313" key="1">
    <source>
        <dbReference type="EMBL" id="MDT3401311.1"/>
    </source>
</evidence>
<dbReference type="RefSeq" id="WP_311947168.1">
    <property type="nucleotide sequence ID" value="NZ_JAVLVU010000001.1"/>
</dbReference>
<dbReference type="EMBL" id="JAVLVU010000001">
    <property type="protein sequence ID" value="MDT3401311.1"/>
    <property type="molecule type" value="Genomic_DNA"/>
</dbReference>
<comment type="caution">
    <text evidence="1">The sequence shown here is derived from an EMBL/GenBank/DDBJ whole genome shotgun (WGS) entry which is preliminary data.</text>
</comment>
<proteinExistence type="predicted"/>
<evidence type="ECO:0000313" key="2">
    <source>
        <dbReference type="Proteomes" id="UP001258315"/>
    </source>
</evidence>
<reference evidence="2" key="1">
    <citation type="submission" date="2023-07" db="EMBL/GenBank/DDBJ databases">
        <title>Functional and genomic diversity of the sorghum phyllosphere microbiome.</title>
        <authorList>
            <person name="Shade A."/>
        </authorList>
    </citation>
    <scope>NUCLEOTIDE SEQUENCE [LARGE SCALE GENOMIC DNA]</scope>
    <source>
        <strain evidence="2">SORGH_AS_0422</strain>
    </source>
</reference>